<comment type="caution">
    <text evidence="2">The sequence shown here is derived from an EMBL/GenBank/DDBJ whole genome shotgun (WGS) entry which is preliminary data.</text>
</comment>
<name>A0AAJ0F2D4_9PEZI</name>
<evidence type="ECO:0000256" key="1">
    <source>
        <dbReference type="SAM" id="MobiDB-lite"/>
    </source>
</evidence>
<protein>
    <submittedName>
        <fullName evidence="2">Uncharacterized protein</fullName>
    </submittedName>
</protein>
<evidence type="ECO:0000313" key="3">
    <source>
        <dbReference type="Proteomes" id="UP001239445"/>
    </source>
</evidence>
<dbReference type="Proteomes" id="UP001239445">
    <property type="component" value="Unassembled WGS sequence"/>
</dbReference>
<organism evidence="2 3">
    <name type="scientific">Echria macrotheca</name>
    <dbReference type="NCBI Taxonomy" id="438768"/>
    <lineage>
        <taxon>Eukaryota</taxon>
        <taxon>Fungi</taxon>
        <taxon>Dikarya</taxon>
        <taxon>Ascomycota</taxon>
        <taxon>Pezizomycotina</taxon>
        <taxon>Sordariomycetes</taxon>
        <taxon>Sordariomycetidae</taxon>
        <taxon>Sordariales</taxon>
        <taxon>Schizotheciaceae</taxon>
        <taxon>Echria</taxon>
    </lineage>
</organism>
<evidence type="ECO:0000313" key="2">
    <source>
        <dbReference type="EMBL" id="KAK1752231.1"/>
    </source>
</evidence>
<feature type="region of interest" description="Disordered" evidence="1">
    <location>
        <begin position="1"/>
        <end position="24"/>
    </location>
</feature>
<dbReference type="InterPro" id="IPR029058">
    <property type="entry name" value="AB_hydrolase_fold"/>
</dbReference>
<dbReference type="EMBL" id="MU839840">
    <property type="protein sequence ID" value="KAK1752231.1"/>
    <property type="molecule type" value="Genomic_DNA"/>
</dbReference>
<keyword evidence="3" id="KW-1185">Reference proteome</keyword>
<reference evidence="2" key="1">
    <citation type="submission" date="2023-06" db="EMBL/GenBank/DDBJ databases">
        <title>Genome-scale phylogeny and comparative genomics of the fungal order Sordariales.</title>
        <authorList>
            <consortium name="Lawrence Berkeley National Laboratory"/>
            <person name="Hensen N."/>
            <person name="Bonometti L."/>
            <person name="Westerberg I."/>
            <person name="Brannstrom I.O."/>
            <person name="Guillou S."/>
            <person name="Cros-Aarteil S."/>
            <person name="Calhoun S."/>
            <person name="Haridas S."/>
            <person name="Kuo A."/>
            <person name="Mondo S."/>
            <person name="Pangilinan J."/>
            <person name="Riley R."/>
            <person name="Labutti K."/>
            <person name="Andreopoulos B."/>
            <person name="Lipzen A."/>
            <person name="Chen C."/>
            <person name="Yanf M."/>
            <person name="Daum C."/>
            <person name="Ng V."/>
            <person name="Clum A."/>
            <person name="Steindorff A."/>
            <person name="Ohm R."/>
            <person name="Martin F."/>
            <person name="Silar P."/>
            <person name="Natvig D."/>
            <person name="Lalanne C."/>
            <person name="Gautier V."/>
            <person name="Ament-Velasquez S.L."/>
            <person name="Kruys A."/>
            <person name="Hutchinson M.I."/>
            <person name="Powell A.J."/>
            <person name="Barry K."/>
            <person name="Miller A.N."/>
            <person name="Grigoriev I.V."/>
            <person name="Debuchy R."/>
            <person name="Gladieux P."/>
            <person name="Thoren M.H."/>
            <person name="Johannesson H."/>
        </authorList>
    </citation>
    <scope>NUCLEOTIDE SEQUENCE</scope>
    <source>
        <strain evidence="2">PSN4</strain>
    </source>
</reference>
<dbReference type="Gene3D" id="3.40.50.1820">
    <property type="entry name" value="alpha/beta hydrolase"/>
    <property type="match status" value="1"/>
</dbReference>
<dbReference type="SUPFAM" id="SSF53474">
    <property type="entry name" value="alpha/beta-Hydrolases"/>
    <property type="match status" value="1"/>
</dbReference>
<sequence length="247" mass="27353">MNRGNSSSRSSRSRNSRLPPASPRGSRLGLWVVRGINANSFENEANIYLWQTLIASLPIDTFIFDHRPVYDRSATWETRLLDAADRLALNIESSLRTRDIGRVVLVGYDIGGIVIKKALQYTLRDAPETAQRVALLVFFGTPHRARSLFQWREIAHNLVPGSSIGSNDTLTDVARAFDELSQATELLTGLFGVCNGSYGSYDTVSPYSASLGLPATREYRFSWPSVMNLPGHLQRDLAQALHDASGK</sequence>
<dbReference type="AlphaFoldDB" id="A0AAJ0F2D4"/>
<accession>A0AAJ0F2D4</accession>
<feature type="compositionally biased region" description="Low complexity" evidence="1">
    <location>
        <begin position="1"/>
        <end position="10"/>
    </location>
</feature>
<proteinExistence type="predicted"/>
<gene>
    <name evidence="2" type="ORF">QBC47DRAFT_405435</name>
</gene>